<dbReference type="Pfam" id="PF02441">
    <property type="entry name" value="Flavoprotein"/>
    <property type="match status" value="1"/>
</dbReference>
<comment type="caution">
    <text evidence="7">The sequence shown here is derived from an EMBL/GenBank/DDBJ whole genome shotgun (WGS) entry which is preliminary data.</text>
</comment>
<dbReference type="STRING" id="649761.HMPREF0973_01785"/>
<keyword evidence="8" id="KW-1185">Reference proteome</keyword>
<dbReference type="GO" id="GO:0046872">
    <property type="term" value="F:metal ion binding"/>
    <property type="evidence" value="ECO:0007669"/>
    <property type="project" value="UniProtKB-KW"/>
</dbReference>
<feature type="region of interest" description="Phosphopantothenoylcysteine decarboxylase" evidence="3">
    <location>
        <begin position="1"/>
        <end position="205"/>
    </location>
</feature>
<dbReference type="InterPro" id="IPR036551">
    <property type="entry name" value="Flavin_trans-like"/>
</dbReference>
<dbReference type="InterPro" id="IPR007085">
    <property type="entry name" value="DNA/pantothenate-metab_flavo_C"/>
</dbReference>
<comment type="function">
    <text evidence="3">Catalyzes two sequential steps in the biosynthesis of coenzyme A. In the first step cysteine is conjugated to 4'-phosphopantothenate to form 4-phosphopantothenoylcysteine. In the second step the latter compound is decarboxylated to form 4'-phosphopantotheine.</text>
</comment>
<dbReference type="NCBIfam" id="TIGR00521">
    <property type="entry name" value="coaBC_dfp"/>
    <property type="match status" value="1"/>
</dbReference>
<dbReference type="SUPFAM" id="SSF102645">
    <property type="entry name" value="CoaB-like"/>
    <property type="match status" value="1"/>
</dbReference>
<keyword evidence="3" id="KW-0511">Multifunctional enzyme</keyword>
<dbReference type="InterPro" id="IPR005252">
    <property type="entry name" value="CoaBC"/>
</dbReference>
<comment type="catalytic activity">
    <reaction evidence="3 4">
        <text>(R)-4'-phosphopantothenate + L-cysteine + CTP = N-[(R)-4-phosphopantothenoyl]-L-cysteine + CMP + diphosphate + H(+)</text>
        <dbReference type="Rhea" id="RHEA:19397"/>
        <dbReference type="ChEBI" id="CHEBI:10986"/>
        <dbReference type="ChEBI" id="CHEBI:15378"/>
        <dbReference type="ChEBI" id="CHEBI:33019"/>
        <dbReference type="ChEBI" id="CHEBI:35235"/>
        <dbReference type="ChEBI" id="CHEBI:37563"/>
        <dbReference type="ChEBI" id="CHEBI:59458"/>
        <dbReference type="ChEBI" id="CHEBI:60377"/>
        <dbReference type="EC" id="6.3.2.5"/>
    </reaction>
</comment>
<dbReference type="Proteomes" id="UP000003327">
    <property type="component" value="Unassembled WGS sequence"/>
</dbReference>
<name>C9MQ86_9BACT</name>
<dbReference type="GO" id="GO:0004633">
    <property type="term" value="F:phosphopantothenoylcysteine decarboxylase activity"/>
    <property type="evidence" value="ECO:0007669"/>
    <property type="project" value="UniProtKB-UniRule"/>
</dbReference>
<evidence type="ECO:0000256" key="1">
    <source>
        <dbReference type="ARBA" id="ARBA00022793"/>
    </source>
</evidence>
<dbReference type="eggNOG" id="COG0452">
    <property type="taxonomic scope" value="Bacteria"/>
</dbReference>
<feature type="binding site" evidence="3">
    <location>
        <position position="353"/>
    </location>
    <ligand>
        <name>CTP</name>
        <dbReference type="ChEBI" id="CHEBI:37563"/>
    </ligand>
</feature>
<feature type="region of interest" description="Phosphopantothenate--cysteine ligase" evidence="3">
    <location>
        <begin position="206"/>
        <end position="412"/>
    </location>
</feature>
<evidence type="ECO:0000256" key="3">
    <source>
        <dbReference type="HAMAP-Rule" id="MF_02225"/>
    </source>
</evidence>
<protein>
    <recommendedName>
        <fullName evidence="3">Coenzyme A biosynthesis bifunctional protein CoaBC</fullName>
    </recommendedName>
    <alternativeName>
        <fullName evidence="3">DNA/pantothenate metabolism flavoprotein</fullName>
    </alternativeName>
    <alternativeName>
        <fullName evidence="3">Phosphopantothenoylcysteine synthetase/decarboxylase</fullName>
        <shortName evidence="3">PPCS-PPCDC</shortName>
    </alternativeName>
    <domain>
        <recommendedName>
            <fullName evidence="3">Phosphopantothenoylcysteine decarboxylase</fullName>
            <shortName evidence="3">PPC decarboxylase</shortName>
            <shortName evidence="3">PPC-DC</shortName>
            <ecNumber evidence="3">4.1.1.36</ecNumber>
        </recommendedName>
        <alternativeName>
            <fullName evidence="3">CoaC</fullName>
        </alternativeName>
    </domain>
    <domain>
        <recommendedName>
            <fullName evidence="3">Phosphopantothenate--cysteine ligase</fullName>
            <ecNumber evidence="3">6.3.2.5</ecNumber>
        </recommendedName>
        <alternativeName>
            <fullName evidence="3">CoaB</fullName>
        </alternativeName>
        <alternativeName>
            <fullName evidence="3">Phosphopantothenoylcysteine synthetase</fullName>
            <shortName evidence="3">PPC synthetase</shortName>
            <shortName evidence="3">PPC-S</shortName>
        </alternativeName>
    </domain>
</protein>
<dbReference type="PANTHER" id="PTHR14359">
    <property type="entry name" value="HOMO-OLIGOMERIC FLAVIN CONTAINING CYS DECARBOXYLASE FAMILY"/>
    <property type="match status" value="1"/>
</dbReference>
<dbReference type="EC" id="4.1.1.36" evidence="3"/>
<dbReference type="HOGENOM" id="CLU_033319_0_1_10"/>
<sequence length="412" mass="45472">MNSIIDNVMLEGKKIVLGITGSIAAYKSCLLIRELIKKGAEVQVVITPAGREFITPITLSALTHKPVISEFFSQKDGTWNSHVDLGLWADAMVIAPCTAASLGKMANGVADNMLITTYLSMKAPVFIAPAMDLDMYKHPSTQKNLDTLRGYGYHIIEPANGFLASGLEGKGRMEAPENIVKSLEYFFSESITSKYTERRDLQGKTILITAGPTYERLDPVRFIGNYSSGKMGFALAEDCLQRGAKVILIAGPVSLTCSAAIERIDVESCNEMYDATVREYPKCDAAILCAAVADFRPQQIANHKIKREGDNLTLTLIPTQDIAATIGKMKSEKQRLVVFALETNEEEHNARKKLERKKADFIVLNSTRNPGTTFQSDDNQITIISKDRKKVYDKKPKAEVARDIINELVSLL</sequence>
<organism evidence="7 8">
    <name type="scientific">Prevotella veroralis F0319</name>
    <dbReference type="NCBI Taxonomy" id="649761"/>
    <lineage>
        <taxon>Bacteria</taxon>
        <taxon>Pseudomonadati</taxon>
        <taxon>Bacteroidota</taxon>
        <taxon>Bacteroidia</taxon>
        <taxon>Bacteroidales</taxon>
        <taxon>Prevotellaceae</taxon>
        <taxon>Prevotella</taxon>
    </lineage>
</organism>
<dbReference type="UniPathway" id="UPA00241">
    <property type="reaction ID" value="UER00353"/>
</dbReference>
<dbReference type="AlphaFoldDB" id="C9MQ86"/>
<keyword evidence="3 4" id="KW-0288">FMN</keyword>
<accession>C9MQ86</accession>
<feature type="binding site" evidence="3">
    <location>
        <position position="357"/>
    </location>
    <ligand>
        <name>CTP</name>
        <dbReference type="ChEBI" id="CHEBI:37563"/>
    </ligand>
</feature>
<gene>
    <name evidence="3 7" type="primary">coaBC</name>
    <name evidence="7" type="ORF">HMPREF0973_01785</name>
</gene>
<evidence type="ECO:0000259" key="5">
    <source>
        <dbReference type="Pfam" id="PF02441"/>
    </source>
</evidence>
<feature type="binding site" evidence="3">
    <location>
        <position position="304"/>
    </location>
    <ligand>
        <name>CTP</name>
        <dbReference type="ChEBI" id="CHEBI:37563"/>
    </ligand>
</feature>
<dbReference type="GO" id="GO:0010181">
    <property type="term" value="F:FMN binding"/>
    <property type="evidence" value="ECO:0007669"/>
    <property type="project" value="UniProtKB-UniRule"/>
</dbReference>
<proteinExistence type="inferred from homology"/>
<keyword evidence="3" id="KW-0460">Magnesium</keyword>
<dbReference type="GO" id="GO:0071513">
    <property type="term" value="C:phosphopantothenoylcysteine decarboxylase complex"/>
    <property type="evidence" value="ECO:0007669"/>
    <property type="project" value="TreeGrafter"/>
</dbReference>
<comment type="catalytic activity">
    <reaction evidence="3 4">
        <text>N-[(R)-4-phosphopantothenoyl]-L-cysteine + H(+) = (R)-4'-phosphopantetheine + CO2</text>
        <dbReference type="Rhea" id="RHEA:16793"/>
        <dbReference type="ChEBI" id="CHEBI:15378"/>
        <dbReference type="ChEBI" id="CHEBI:16526"/>
        <dbReference type="ChEBI" id="CHEBI:59458"/>
        <dbReference type="ChEBI" id="CHEBI:61723"/>
        <dbReference type="EC" id="4.1.1.36"/>
    </reaction>
</comment>
<comment type="cofactor">
    <cofactor evidence="3">
        <name>FMN</name>
        <dbReference type="ChEBI" id="CHEBI:58210"/>
    </cofactor>
    <text evidence="3">Binds 1 FMN per subunit.</text>
</comment>
<feature type="binding site" evidence="3">
    <location>
        <position position="339"/>
    </location>
    <ligand>
        <name>CTP</name>
        <dbReference type="ChEBI" id="CHEBI:37563"/>
    </ligand>
</feature>
<dbReference type="EMBL" id="ACVA01000040">
    <property type="protein sequence ID" value="EEX18342.1"/>
    <property type="molecule type" value="Genomic_DNA"/>
</dbReference>
<comment type="cofactor">
    <cofactor evidence="3">
        <name>Mg(2+)</name>
        <dbReference type="ChEBI" id="CHEBI:18420"/>
    </cofactor>
</comment>
<keyword evidence="3 4" id="KW-0436">Ligase</keyword>
<keyword evidence="1 3" id="KW-0210">Decarboxylase</keyword>
<dbReference type="InterPro" id="IPR003382">
    <property type="entry name" value="Flavoprotein"/>
</dbReference>
<dbReference type="Gene3D" id="3.40.50.10300">
    <property type="entry name" value="CoaB-like"/>
    <property type="match status" value="1"/>
</dbReference>
<dbReference type="EC" id="6.3.2.5" evidence="3"/>
<evidence type="ECO:0000259" key="6">
    <source>
        <dbReference type="Pfam" id="PF04127"/>
    </source>
</evidence>
<comment type="pathway">
    <text evidence="3 4">Cofactor biosynthesis; coenzyme A biosynthesis; CoA from (R)-pantothenate: step 2/5.</text>
</comment>
<keyword evidence="3 4" id="KW-0285">Flavoprotein</keyword>
<dbReference type="Gene3D" id="3.40.50.1950">
    <property type="entry name" value="Flavin prenyltransferase-like"/>
    <property type="match status" value="1"/>
</dbReference>
<evidence type="ECO:0000256" key="4">
    <source>
        <dbReference type="RuleBase" id="RU364078"/>
    </source>
</evidence>
<evidence type="ECO:0000313" key="8">
    <source>
        <dbReference type="Proteomes" id="UP000003327"/>
    </source>
</evidence>
<keyword evidence="3" id="KW-0479">Metal-binding</keyword>
<keyword evidence="2 3" id="KW-0456">Lyase</keyword>
<reference evidence="7 8" key="1">
    <citation type="submission" date="2009-09" db="EMBL/GenBank/DDBJ databases">
        <authorList>
            <person name="Weinstock G."/>
            <person name="Sodergren E."/>
            <person name="Clifton S."/>
            <person name="Fulton L."/>
            <person name="Fulton B."/>
            <person name="Courtney L."/>
            <person name="Fronick C."/>
            <person name="Harrison M."/>
            <person name="Strong C."/>
            <person name="Farmer C."/>
            <person name="Delahaunty K."/>
            <person name="Markovic C."/>
            <person name="Hall O."/>
            <person name="Minx P."/>
            <person name="Tomlinson C."/>
            <person name="Mitreva M."/>
            <person name="Nelson J."/>
            <person name="Hou S."/>
            <person name="Wollam A."/>
            <person name="Pepin K.H."/>
            <person name="Johnson M."/>
            <person name="Bhonagiri V."/>
            <person name="Nash W.E."/>
            <person name="Warren W."/>
            <person name="Chinwalla A."/>
            <person name="Mardis E.R."/>
            <person name="Wilson R.K."/>
        </authorList>
    </citation>
    <scope>NUCLEOTIDE SEQUENCE [LARGE SCALE GENOMIC DNA]</scope>
    <source>
        <strain evidence="7 8">F0319</strain>
    </source>
</reference>
<evidence type="ECO:0000256" key="2">
    <source>
        <dbReference type="ARBA" id="ARBA00023239"/>
    </source>
</evidence>
<comment type="caution">
    <text evidence="3">Lacks conserved residue(s) required for the propagation of feature annotation.</text>
</comment>
<comment type="function">
    <text evidence="4">Catalyzes two steps in the biosynthesis of coenzyme A. In the first step cysteine is conjugated to 4'-phosphopantothenate to form 4-phosphopantothenoylcysteine, in the latter compound is decarboxylated to form 4'-phosphopantotheine.</text>
</comment>
<dbReference type="HAMAP" id="MF_02225">
    <property type="entry name" value="CoaBC"/>
    <property type="match status" value="1"/>
</dbReference>
<comment type="similarity">
    <text evidence="3 4">In the C-terminal section; belongs to the PPC synthetase family.</text>
</comment>
<dbReference type="SUPFAM" id="SSF52507">
    <property type="entry name" value="Homo-oligomeric flavin-containing Cys decarboxylases, HFCD"/>
    <property type="match status" value="1"/>
</dbReference>
<comment type="similarity">
    <text evidence="3 4">In the N-terminal section; belongs to the HFCD (homo-oligomeric flavin containing Cys decarboxylase) superfamily.</text>
</comment>
<feature type="binding site" evidence="3">
    <location>
        <position position="294"/>
    </location>
    <ligand>
        <name>CTP</name>
        <dbReference type="ChEBI" id="CHEBI:37563"/>
    </ligand>
</feature>
<comment type="pathway">
    <text evidence="3 4">Cofactor biosynthesis; coenzyme A biosynthesis; CoA from (R)-pantothenate: step 3/5.</text>
</comment>
<dbReference type="GO" id="GO:0015941">
    <property type="term" value="P:pantothenate catabolic process"/>
    <property type="evidence" value="ECO:0007669"/>
    <property type="project" value="InterPro"/>
</dbReference>
<dbReference type="GO" id="GO:0015937">
    <property type="term" value="P:coenzyme A biosynthetic process"/>
    <property type="evidence" value="ECO:0007669"/>
    <property type="project" value="UniProtKB-UniRule"/>
</dbReference>
<feature type="domain" description="DNA/pantothenate metabolism flavoprotein C-terminal" evidence="6">
    <location>
        <begin position="201"/>
        <end position="410"/>
    </location>
</feature>
<feature type="domain" description="Flavoprotein" evidence="5">
    <location>
        <begin position="13"/>
        <end position="182"/>
    </location>
</feature>
<dbReference type="GO" id="GO:0004632">
    <property type="term" value="F:phosphopantothenate--cysteine ligase activity"/>
    <property type="evidence" value="ECO:0007669"/>
    <property type="project" value="UniProtKB-UniRule"/>
</dbReference>
<evidence type="ECO:0000313" key="7">
    <source>
        <dbReference type="EMBL" id="EEX18342.1"/>
    </source>
</evidence>
<dbReference type="PANTHER" id="PTHR14359:SF6">
    <property type="entry name" value="PHOSPHOPANTOTHENOYLCYSTEINE DECARBOXYLASE"/>
    <property type="match status" value="1"/>
</dbReference>
<dbReference type="InterPro" id="IPR035929">
    <property type="entry name" value="CoaB-like_sf"/>
</dbReference>
<dbReference type="Pfam" id="PF04127">
    <property type="entry name" value="DFP"/>
    <property type="match status" value="1"/>
</dbReference>